<dbReference type="Pfam" id="PF13308">
    <property type="entry name" value="YARHG"/>
    <property type="match status" value="1"/>
</dbReference>
<accession>A0A174AYC1</accession>
<evidence type="ECO:0000313" key="1">
    <source>
        <dbReference type="EMBL" id="CUN93801.1"/>
    </source>
</evidence>
<dbReference type="Gene3D" id="1.20.58.1690">
    <property type="match status" value="1"/>
</dbReference>
<organism evidence="1 2">
    <name type="scientific">[Ruminococcus] torques</name>
    <dbReference type="NCBI Taxonomy" id="33039"/>
    <lineage>
        <taxon>Bacteria</taxon>
        <taxon>Bacillati</taxon>
        <taxon>Bacillota</taxon>
        <taxon>Clostridia</taxon>
        <taxon>Lachnospirales</taxon>
        <taxon>Lachnospiraceae</taxon>
        <taxon>Mediterraneibacter</taxon>
    </lineage>
</organism>
<dbReference type="Pfam" id="PF12773">
    <property type="entry name" value="DZR"/>
    <property type="match status" value="1"/>
</dbReference>
<dbReference type="InterPro" id="IPR025874">
    <property type="entry name" value="DZR"/>
</dbReference>
<dbReference type="EMBL" id="CYZO01000013">
    <property type="protein sequence ID" value="CUN93801.1"/>
    <property type="molecule type" value="Genomic_DNA"/>
</dbReference>
<evidence type="ECO:0000313" key="2">
    <source>
        <dbReference type="Proteomes" id="UP000095787"/>
    </source>
</evidence>
<dbReference type="InterPro" id="IPR025582">
    <property type="entry name" value="YARHG_dom"/>
</dbReference>
<dbReference type="RefSeq" id="WP_004848105.1">
    <property type="nucleotide sequence ID" value="NZ_AP028249.1"/>
</dbReference>
<gene>
    <name evidence="1" type="ORF">ERS852456_01196</name>
</gene>
<dbReference type="InterPro" id="IPR038434">
    <property type="entry name" value="YARHG_sf"/>
</dbReference>
<dbReference type="AlphaFoldDB" id="A0A174AYC1"/>
<name>A0A174AYC1_9FIRM</name>
<dbReference type="Proteomes" id="UP000095787">
    <property type="component" value="Unassembled WGS sequence"/>
</dbReference>
<reference evidence="1 2" key="1">
    <citation type="submission" date="2015-09" db="EMBL/GenBank/DDBJ databases">
        <authorList>
            <consortium name="Pathogen Informatics"/>
        </authorList>
    </citation>
    <scope>NUCLEOTIDE SEQUENCE [LARGE SCALE GENOMIC DNA]</scope>
    <source>
        <strain evidence="1 2">2789STDY5834841</strain>
    </source>
</reference>
<sequence>MRCQYCGRKIPDDSAFCPECGQRQEELSFHAESSFDSTQESKPKVCPVCGTVMEEGTLFCPECGTPYARSEQQSGTRFEDTEEMPYISSPEDSEELLKVRDEEEFEEFGSQRDGRGDMGNQGNVPDMRQSLDESYGKKKSKAPIIIGVVIGGIVLVAIVIAVLFFVLKKEDPKPSSDSVNTDITEPSENEILNDVDYNLLDEDELFFEGFIKKTENGDYVLRLEEEYTFYGEDFYGEKVLLEDARNVYIDQSVLPEGMLDSIKSNQTIEIEGQFYFDNDKLYITPFVIWDEYGENLIEDFEKSKEEDEVLNKDYILPQSASYLLTESDIEGLDIREINYAKNEIYARHGRLFQSAELQNYFNSKKWYHGTVSPEEFNNSMLSEIERKNADFLAQVEFGMDPKGYQLDAE</sequence>
<dbReference type="SMART" id="SM01324">
    <property type="entry name" value="YARHG"/>
    <property type="match status" value="1"/>
</dbReference>
<protein>
    <submittedName>
        <fullName evidence="1">Predicted membrane protein</fullName>
    </submittedName>
</protein>
<proteinExistence type="predicted"/>